<dbReference type="OrthoDB" id="9871142at2"/>
<name>A0A6N7Q1B8_9BACT</name>
<protein>
    <submittedName>
        <fullName evidence="2">Uncharacterized protein</fullName>
    </submittedName>
</protein>
<accession>A0A6N7Q1B8</accession>
<keyword evidence="1" id="KW-1133">Transmembrane helix</keyword>
<dbReference type="EMBL" id="WJIE01000011">
    <property type="protein sequence ID" value="MRG96395.1"/>
    <property type="molecule type" value="Genomic_DNA"/>
</dbReference>
<evidence type="ECO:0000256" key="1">
    <source>
        <dbReference type="SAM" id="Phobius"/>
    </source>
</evidence>
<evidence type="ECO:0000313" key="2">
    <source>
        <dbReference type="EMBL" id="MRG96395.1"/>
    </source>
</evidence>
<keyword evidence="1" id="KW-0812">Transmembrane</keyword>
<dbReference type="AlphaFoldDB" id="A0A6N7Q1B8"/>
<sequence length="64" mass="6616">MNANPDPEKDAAAAAVISIVGMGAILAAVLLALFTKGGPQPYVCILIALLFTPLALRLIDHDSE</sequence>
<feature type="transmembrane region" description="Helical" evidence="1">
    <location>
        <begin position="40"/>
        <end position="59"/>
    </location>
</feature>
<proteinExistence type="predicted"/>
<evidence type="ECO:0000313" key="3">
    <source>
        <dbReference type="Proteomes" id="UP000440224"/>
    </source>
</evidence>
<keyword evidence="1" id="KW-0472">Membrane</keyword>
<reference evidence="2 3" key="1">
    <citation type="submission" date="2019-10" db="EMBL/GenBank/DDBJ databases">
        <title>A soil myxobacterium in the family Polyangiaceae.</title>
        <authorList>
            <person name="Li Y."/>
            <person name="Wang J."/>
        </authorList>
    </citation>
    <scope>NUCLEOTIDE SEQUENCE [LARGE SCALE GENOMIC DNA]</scope>
    <source>
        <strain evidence="2 3">DSM 14734</strain>
    </source>
</reference>
<dbReference type="Proteomes" id="UP000440224">
    <property type="component" value="Unassembled WGS sequence"/>
</dbReference>
<feature type="transmembrane region" description="Helical" evidence="1">
    <location>
        <begin position="12"/>
        <end position="34"/>
    </location>
</feature>
<comment type="caution">
    <text evidence="2">The sequence shown here is derived from an EMBL/GenBank/DDBJ whole genome shotgun (WGS) entry which is preliminary data.</text>
</comment>
<keyword evidence="3" id="KW-1185">Reference proteome</keyword>
<dbReference type="RefSeq" id="WP_153823200.1">
    <property type="nucleotide sequence ID" value="NZ_WJIE01000011.1"/>
</dbReference>
<organism evidence="2 3">
    <name type="scientific">Polyangium spumosum</name>
    <dbReference type="NCBI Taxonomy" id="889282"/>
    <lineage>
        <taxon>Bacteria</taxon>
        <taxon>Pseudomonadati</taxon>
        <taxon>Myxococcota</taxon>
        <taxon>Polyangia</taxon>
        <taxon>Polyangiales</taxon>
        <taxon>Polyangiaceae</taxon>
        <taxon>Polyangium</taxon>
    </lineage>
</organism>
<gene>
    <name evidence="2" type="ORF">GF068_31395</name>
</gene>